<evidence type="ECO:0000256" key="11">
    <source>
        <dbReference type="RuleBase" id="RU362068"/>
    </source>
</evidence>
<dbReference type="Gene3D" id="3.40.50.720">
    <property type="entry name" value="NAD(P)-binding Rossmann-like Domain"/>
    <property type="match status" value="1"/>
</dbReference>
<comment type="pathway">
    <text evidence="2 11">Cofactor biosynthesis; (R)-pantothenate biosynthesis; (R)-pantoate from 3-methyl-2-oxobutanoate: step 2/2.</text>
</comment>
<name>C0XIX5_LENH9</name>
<reference evidence="14 15" key="1">
    <citation type="submission" date="2009-01" db="EMBL/GenBank/DDBJ databases">
        <authorList>
            <person name="Qin X."/>
            <person name="Bachman B."/>
            <person name="Battles P."/>
            <person name="Bell A."/>
            <person name="Bess C."/>
            <person name="Bickham C."/>
            <person name="Chaboub L."/>
            <person name="Chen D."/>
            <person name="Coyle M."/>
            <person name="Deiros D.R."/>
            <person name="Dinh H."/>
            <person name="Forbes L."/>
            <person name="Fowler G."/>
            <person name="Francisco L."/>
            <person name="Fu Q."/>
            <person name="Gubbala S."/>
            <person name="Hale W."/>
            <person name="Han Y."/>
            <person name="Hemphill L."/>
            <person name="Highlander S.K."/>
            <person name="Hirani K."/>
            <person name="Hogues M."/>
            <person name="Jackson L."/>
            <person name="Jakkamsetti A."/>
            <person name="Javaid M."/>
            <person name="Jiang H."/>
            <person name="Korchina V."/>
            <person name="Kovar C."/>
            <person name="Lara F."/>
            <person name="Lee S."/>
            <person name="Mata R."/>
            <person name="Mathew T."/>
            <person name="Moen C."/>
            <person name="Morales K."/>
            <person name="Munidasa M."/>
            <person name="Nazareth L."/>
            <person name="Ngo R."/>
            <person name="Nguyen L."/>
            <person name="Okwuonu G."/>
            <person name="Ongeri F."/>
            <person name="Patil S."/>
            <person name="Petrosino J."/>
            <person name="Pham C."/>
            <person name="Pham P."/>
            <person name="Pu L.-L."/>
            <person name="Puazo M."/>
            <person name="Raj R."/>
            <person name="Reid J."/>
            <person name="Rouhana J."/>
            <person name="Saada N."/>
            <person name="Shang Y."/>
            <person name="Simmons D."/>
            <person name="Thornton R."/>
            <person name="Warren J."/>
            <person name="Weissenberger G."/>
            <person name="Zhang J."/>
            <person name="Zhang L."/>
            <person name="Zhou C."/>
            <person name="Zhu D."/>
            <person name="Muzny D."/>
            <person name="Worley K."/>
            <person name="Gibbs R."/>
        </authorList>
    </citation>
    <scope>NUCLEOTIDE SEQUENCE [LARGE SCALE GENOMIC DNA]</scope>
    <source>
        <strain evidence="15">ATCC 8290 / DSM 20176 / CCUG 30140 / JCM 1155 / KCTC 3500 / NBRC 15886 / NCIMB 8040 / NRRL B-1843 / 9</strain>
    </source>
</reference>
<dbReference type="PATRIC" id="fig|1423757.3.peg.1831"/>
<evidence type="ECO:0000256" key="10">
    <source>
        <dbReference type="ARBA" id="ARBA00048793"/>
    </source>
</evidence>
<dbReference type="GO" id="GO:0050661">
    <property type="term" value="F:NADP binding"/>
    <property type="evidence" value="ECO:0007669"/>
    <property type="project" value="TreeGrafter"/>
</dbReference>
<dbReference type="HOGENOM" id="CLU_031468_0_0_9"/>
<evidence type="ECO:0000256" key="5">
    <source>
        <dbReference type="ARBA" id="ARBA00019465"/>
    </source>
</evidence>
<dbReference type="InterPro" id="IPR013752">
    <property type="entry name" value="KPA_reductase"/>
</dbReference>
<dbReference type="UniPathway" id="UPA00028">
    <property type="reaction ID" value="UER00004"/>
</dbReference>
<evidence type="ECO:0000256" key="9">
    <source>
        <dbReference type="ARBA" id="ARBA00032024"/>
    </source>
</evidence>
<dbReference type="Pfam" id="PF02558">
    <property type="entry name" value="ApbA"/>
    <property type="match status" value="1"/>
</dbReference>
<dbReference type="AlphaFoldDB" id="C0XIX5"/>
<feature type="domain" description="Ketopantoate reductase C-terminal" evidence="13">
    <location>
        <begin position="195"/>
        <end position="321"/>
    </location>
</feature>
<dbReference type="SUPFAM" id="SSF51735">
    <property type="entry name" value="NAD(P)-binding Rossmann-fold domains"/>
    <property type="match status" value="1"/>
</dbReference>
<dbReference type="InterPro" id="IPR050838">
    <property type="entry name" value="Ketopantoate_reductase"/>
</dbReference>
<sequence>MVINDSQNWRMIDMKFAMIGAGAMGLRYGILLQEAGNDVTFIDTWQPHIDRIREQGGVYVMRDHKDRQLTKIKLETPESYNGDPDMFIFFVKQMQLDGYLKRCAHFFNDRQYAFTCMNGMGHIEKLQKYFADDKIIGGTALIATVLPGPGEVDFMGKRGAGKMNMCPLDEKPDEMTHKLFNELDKAQMHPTLTDDFTGTLMTKVIFNSVINTLCTMFEIPMGELGNFKGFYSMGRQLIDEAYDICARADIHLVSTRDEEMAALDRNVRIDMPLHYPSMYQDMIKDRPTEVDYINGYIAELGRKYHYEAATHLFVTQAVHLAEFHRQNEAKKRVAKKQAELQRQTA</sequence>
<dbReference type="GO" id="GO:0005737">
    <property type="term" value="C:cytoplasm"/>
    <property type="evidence" value="ECO:0007669"/>
    <property type="project" value="TreeGrafter"/>
</dbReference>
<dbReference type="EMBL" id="ACGP01000119">
    <property type="protein sequence ID" value="EEI24684.1"/>
    <property type="molecule type" value="Genomic_DNA"/>
</dbReference>
<dbReference type="InterPro" id="IPR013332">
    <property type="entry name" value="KPR_N"/>
</dbReference>
<keyword evidence="15" id="KW-1185">Reference proteome</keyword>
<evidence type="ECO:0000256" key="7">
    <source>
        <dbReference type="ARBA" id="ARBA00022857"/>
    </source>
</evidence>
<evidence type="ECO:0000259" key="13">
    <source>
        <dbReference type="Pfam" id="PF08546"/>
    </source>
</evidence>
<proteinExistence type="inferred from homology"/>
<dbReference type="PANTHER" id="PTHR43765:SF2">
    <property type="entry name" value="2-DEHYDROPANTOATE 2-REDUCTASE"/>
    <property type="match status" value="1"/>
</dbReference>
<dbReference type="GO" id="GO:0008677">
    <property type="term" value="F:2-dehydropantoate 2-reductase activity"/>
    <property type="evidence" value="ECO:0007669"/>
    <property type="project" value="UniProtKB-EC"/>
</dbReference>
<keyword evidence="7 11" id="KW-0521">NADP</keyword>
<accession>C0XIX5</accession>
<evidence type="ECO:0000256" key="1">
    <source>
        <dbReference type="ARBA" id="ARBA00002919"/>
    </source>
</evidence>
<evidence type="ECO:0000256" key="3">
    <source>
        <dbReference type="ARBA" id="ARBA00007870"/>
    </source>
</evidence>
<dbReference type="PANTHER" id="PTHR43765">
    <property type="entry name" value="2-DEHYDROPANTOATE 2-REDUCTASE-RELATED"/>
    <property type="match status" value="1"/>
</dbReference>
<organism evidence="14 15">
    <name type="scientific">Lentilactobacillus hilgardii (strain ATCC 8290 / DSM 20176 / CCUG 30140 / JCM 1155 / KCTC 3500 / NBRC 15886 / NCIMB 8040 / NRRL B-1843 / 9)</name>
    <dbReference type="NCBI Taxonomy" id="1423757"/>
    <lineage>
        <taxon>Bacteria</taxon>
        <taxon>Bacillati</taxon>
        <taxon>Bacillota</taxon>
        <taxon>Bacilli</taxon>
        <taxon>Lactobacillales</taxon>
        <taxon>Lactobacillaceae</taxon>
        <taxon>Lentilactobacillus</taxon>
    </lineage>
</organism>
<dbReference type="Gene3D" id="1.10.1040.10">
    <property type="entry name" value="N-(1-d-carboxylethyl)-l-norvaline Dehydrogenase, domain 2"/>
    <property type="match status" value="1"/>
</dbReference>
<protein>
    <recommendedName>
        <fullName evidence="5 11">2-dehydropantoate 2-reductase</fullName>
        <ecNumber evidence="4 11">1.1.1.169</ecNumber>
    </recommendedName>
    <alternativeName>
        <fullName evidence="9 11">Ketopantoate reductase</fullName>
    </alternativeName>
</protein>
<evidence type="ECO:0000313" key="14">
    <source>
        <dbReference type="EMBL" id="EEI24684.1"/>
    </source>
</evidence>
<comment type="similarity">
    <text evidence="3 11">Belongs to the ketopantoate reductase family.</text>
</comment>
<feature type="domain" description="Ketopantoate reductase N-terminal" evidence="12">
    <location>
        <begin position="17"/>
        <end position="158"/>
    </location>
</feature>
<gene>
    <name evidence="14" type="primary">apbA2</name>
    <name evidence="14" type="ORF">HMPREF0519_1186</name>
</gene>
<dbReference type="InterPro" id="IPR013328">
    <property type="entry name" value="6PGD_dom2"/>
</dbReference>
<evidence type="ECO:0000313" key="15">
    <source>
        <dbReference type="Proteomes" id="UP000003752"/>
    </source>
</evidence>
<evidence type="ECO:0000256" key="8">
    <source>
        <dbReference type="ARBA" id="ARBA00023002"/>
    </source>
</evidence>
<dbReference type="InterPro" id="IPR008927">
    <property type="entry name" value="6-PGluconate_DH-like_C_sf"/>
</dbReference>
<comment type="function">
    <text evidence="1 11">Catalyzes the NADPH-dependent reduction of ketopantoate into pantoic acid.</text>
</comment>
<evidence type="ECO:0000259" key="12">
    <source>
        <dbReference type="Pfam" id="PF02558"/>
    </source>
</evidence>
<evidence type="ECO:0000256" key="2">
    <source>
        <dbReference type="ARBA" id="ARBA00004994"/>
    </source>
</evidence>
<dbReference type="Proteomes" id="UP000003752">
    <property type="component" value="Unassembled WGS sequence"/>
</dbReference>
<dbReference type="SUPFAM" id="SSF48179">
    <property type="entry name" value="6-phosphogluconate dehydrogenase C-terminal domain-like"/>
    <property type="match status" value="1"/>
</dbReference>
<comment type="caution">
    <text evidence="14">The sequence shown here is derived from an EMBL/GenBank/DDBJ whole genome shotgun (WGS) entry which is preliminary data.</text>
</comment>
<dbReference type="GO" id="GO:0015940">
    <property type="term" value="P:pantothenate biosynthetic process"/>
    <property type="evidence" value="ECO:0007669"/>
    <property type="project" value="UniProtKB-UniPathway"/>
</dbReference>
<dbReference type="InterPro" id="IPR036291">
    <property type="entry name" value="NAD(P)-bd_dom_sf"/>
</dbReference>
<keyword evidence="8 11" id="KW-0560">Oxidoreductase</keyword>
<evidence type="ECO:0000256" key="4">
    <source>
        <dbReference type="ARBA" id="ARBA00013014"/>
    </source>
</evidence>
<dbReference type="InterPro" id="IPR003710">
    <property type="entry name" value="ApbA"/>
</dbReference>
<comment type="catalytic activity">
    <reaction evidence="10 11">
        <text>(R)-pantoate + NADP(+) = 2-dehydropantoate + NADPH + H(+)</text>
        <dbReference type="Rhea" id="RHEA:16233"/>
        <dbReference type="ChEBI" id="CHEBI:11561"/>
        <dbReference type="ChEBI" id="CHEBI:15378"/>
        <dbReference type="ChEBI" id="CHEBI:15980"/>
        <dbReference type="ChEBI" id="CHEBI:57783"/>
        <dbReference type="ChEBI" id="CHEBI:58349"/>
        <dbReference type="EC" id="1.1.1.169"/>
    </reaction>
</comment>
<dbReference type="NCBIfam" id="TIGR00745">
    <property type="entry name" value="apbA_panE"/>
    <property type="match status" value="1"/>
</dbReference>
<keyword evidence="6 11" id="KW-0566">Pantothenate biosynthesis</keyword>
<evidence type="ECO:0000256" key="6">
    <source>
        <dbReference type="ARBA" id="ARBA00022655"/>
    </source>
</evidence>
<dbReference type="Pfam" id="PF08546">
    <property type="entry name" value="ApbA_C"/>
    <property type="match status" value="1"/>
</dbReference>
<dbReference type="EC" id="1.1.1.169" evidence="4 11"/>